<keyword evidence="2 7" id="KW-0436">Ligase</keyword>
<dbReference type="Gene3D" id="3.40.50.12780">
    <property type="entry name" value="N-terminal domain of ligase-like"/>
    <property type="match status" value="1"/>
</dbReference>
<dbReference type="NCBIfam" id="NF047394">
    <property type="entry name" value="AcylCoAsynMbcS"/>
    <property type="match status" value="1"/>
</dbReference>
<dbReference type="InterPro" id="IPR000873">
    <property type="entry name" value="AMP-dep_synth/lig_dom"/>
</dbReference>
<dbReference type="PROSITE" id="PS00455">
    <property type="entry name" value="AMP_BINDING"/>
    <property type="match status" value="1"/>
</dbReference>
<keyword evidence="3" id="KW-0547">Nucleotide-binding</keyword>
<dbReference type="InterPro" id="IPR025110">
    <property type="entry name" value="AMP-bd_C"/>
</dbReference>
<evidence type="ECO:0000256" key="4">
    <source>
        <dbReference type="ARBA" id="ARBA00022840"/>
    </source>
</evidence>
<dbReference type="AlphaFoldDB" id="A0A3A9K0A8"/>
<dbReference type="FunFam" id="3.30.300.30:FF:000005">
    <property type="entry name" value="Acyl-coenzyme A synthetase ACSM5, mitochondrial"/>
    <property type="match status" value="1"/>
</dbReference>
<feature type="domain" description="AMP-binding enzyme C-terminal" evidence="6">
    <location>
        <begin position="432"/>
        <end position="510"/>
    </location>
</feature>
<dbReference type="SUPFAM" id="SSF56801">
    <property type="entry name" value="Acetyl-CoA synthetase-like"/>
    <property type="match status" value="1"/>
</dbReference>
<dbReference type="GO" id="GO:0016405">
    <property type="term" value="F:CoA-ligase activity"/>
    <property type="evidence" value="ECO:0007669"/>
    <property type="project" value="UniProtKB-ARBA"/>
</dbReference>
<protein>
    <submittedName>
        <fullName evidence="7">Acyl--CoA ligase</fullName>
    </submittedName>
</protein>
<dbReference type="Gene3D" id="3.30.300.30">
    <property type="match status" value="1"/>
</dbReference>
<evidence type="ECO:0000259" key="5">
    <source>
        <dbReference type="Pfam" id="PF00501"/>
    </source>
</evidence>
<dbReference type="Proteomes" id="UP000281498">
    <property type="component" value="Unassembled WGS sequence"/>
</dbReference>
<comment type="similarity">
    <text evidence="1">Belongs to the ATP-dependent AMP-binding enzyme family.</text>
</comment>
<comment type="caution">
    <text evidence="7">The sequence shown here is derived from an EMBL/GenBank/DDBJ whole genome shotgun (WGS) entry which is preliminary data.</text>
</comment>
<sequence>MQDLVAPEMYNLAQEIENHNSRSERLAIKWLNDEGDSRNITYAEMIEQMNKFANALISQGLEKGDRVLLIFPRLPETYFIYLACIKAGLIIIPCSEMLRAKDLSYRINHAEAKAVIAYSAFTTEVDAIQETMPSLRLKCSVGENVTGWDSLSMLAEPKSSSFDAIPTNRDETAFLPYTSGTTGNPKAVVHTHGWAYSHLQTASKEWLGVEPGDVVWATAAPGWQKWVWSPFLSTIGMGATAFVYDGKFNPSLYLQLLQDHQIQVLCCTPTEYRFMAKLDNLDDYQLPYLRSTVSAGEPLNRQVIETFKHHFNVNVRDGYGQTESTLLVGTMIGMEIKPGSMGIPTPGNRVEIIDEGGLPVKIGEQGDIALHKSTPALFKEYYKDPERTSMAYRGDWYITGDQAKKDSDGYFWFEGRSDDIIVSSGYTIGPFEVEDAIMKHSAVKECAVIASPDEVRGNIVKAFVVLKDPGQESDELVTDIQNHVKTLTAPYKYPRKVTFTHELPKTSSGKIRRIELRLKENNE</sequence>
<dbReference type="InterPro" id="IPR051087">
    <property type="entry name" value="Mitochondrial_ACSM"/>
</dbReference>
<dbReference type="PANTHER" id="PTHR43605:SF10">
    <property type="entry name" value="ACYL-COA SYNTHETASE MEDIUM CHAIN FAMILY MEMBER 3"/>
    <property type="match status" value="1"/>
</dbReference>
<proteinExistence type="inferred from homology"/>
<evidence type="ECO:0000256" key="1">
    <source>
        <dbReference type="ARBA" id="ARBA00006432"/>
    </source>
</evidence>
<evidence type="ECO:0000313" key="8">
    <source>
        <dbReference type="Proteomes" id="UP000281498"/>
    </source>
</evidence>
<dbReference type="RefSeq" id="WP_110937918.1">
    <property type="nucleotide sequence ID" value="NZ_KZ614147.1"/>
</dbReference>
<gene>
    <name evidence="7" type="ORF">CR203_18340</name>
</gene>
<accession>A0A3A9K0A8</accession>
<name>A0A3A9K0A8_9BACI</name>
<evidence type="ECO:0000313" key="7">
    <source>
        <dbReference type="EMBL" id="RKL65819.1"/>
    </source>
</evidence>
<evidence type="ECO:0000259" key="6">
    <source>
        <dbReference type="Pfam" id="PF13193"/>
    </source>
</evidence>
<dbReference type="InterPro" id="IPR045851">
    <property type="entry name" value="AMP-bd_C_sf"/>
</dbReference>
<dbReference type="PANTHER" id="PTHR43605">
    <property type="entry name" value="ACYL-COENZYME A SYNTHETASE"/>
    <property type="match status" value="1"/>
</dbReference>
<feature type="domain" description="AMP-dependent synthetase/ligase" evidence="5">
    <location>
        <begin position="21"/>
        <end position="382"/>
    </location>
</feature>
<dbReference type="GO" id="GO:0006633">
    <property type="term" value="P:fatty acid biosynthetic process"/>
    <property type="evidence" value="ECO:0007669"/>
    <property type="project" value="TreeGrafter"/>
</dbReference>
<dbReference type="CDD" id="cd05972">
    <property type="entry name" value="MACS_like"/>
    <property type="match status" value="1"/>
</dbReference>
<keyword evidence="4" id="KW-0067">ATP-binding</keyword>
<dbReference type="InterPro" id="IPR042099">
    <property type="entry name" value="ANL_N_sf"/>
</dbReference>
<dbReference type="InterPro" id="IPR020845">
    <property type="entry name" value="AMP-binding_CS"/>
</dbReference>
<dbReference type="Pfam" id="PF00501">
    <property type="entry name" value="AMP-binding"/>
    <property type="match status" value="1"/>
</dbReference>
<dbReference type="OrthoDB" id="9778383at2"/>
<reference evidence="7 8" key="1">
    <citation type="submission" date="2017-10" db="EMBL/GenBank/DDBJ databases">
        <title>Bacillus sp. nov., a halophilic bacterium isolated from a Keqin Lake.</title>
        <authorList>
            <person name="Wang H."/>
        </authorList>
    </citation>
    <scope>NUCLEOTIDE SEQUENCE [LARGE SCALE GENOMIC DNA]</scope>
    <source>
        <strain evidence="7 8">KCTC 13187</strain>
    </source>
</reference>
<dbReference type="GO" id="GO:0015645">
    <property type="term" value="F:fatty acid ligase activity"/>
    <property type="evidence" value="ECO:0007669"/>
    <property type="project" value="TreeGrafter"/>
</dbReference>
<dbReference type="EMBL" id="PDOE01000011">
    <property type="protein sequence ID" value="RKL65819.1"/>
    <property type="molecule type" value="Genomic_DNA"/>
</dbReference>
<evidence type="ECO:0000256" key="2">
    <source>
        <dbReference type="ARBA" id="ARBA00022598"/>
    </source>
</evidence>
<evidence type="ECO:0000256" key="3">
    <source>
        <dbReference type="ARBA" id="ARBA00022741"/>
    </source>
</evidence>
<dbReference type="GO" id="GO:0006637">
    <property type="term" value="P:acyl-CoA metabolic process"/>
    <property type="evidence" value="ECO:0007669"/>
    <property type="project" value="TreeGrafter"/>
</dbReference>
<dbReference type="Pfam" id="PF13193">
    <property type="entry name" value="AMP-binding_C"/>
    <property type="match status" value="1"/>
</dbReference>
<dbReference type="GO" id="GO:0005524">
    <property type="term" value="F:ATP binding"/>
    <property type="evidence" value="ECO:0007669"/>
    <property type="project" value="UniProtKB-KW"/>
</dbReference>
<dbReference type="GO" id="GO:0004321">
    <property type="term" value="F:fatty-acyl-CoA synthase activity"/>
    <property type="evidence" value="ECO:0007669"/>
    <property type="project" value="TreeGrafter"/>
</dbReference>
<keyword evidence="8" id="KW-1185">Reference proteome</keyword>
<organism evidence="7 8">
    <name type="scientific">Salipaludibacillus neizhouensis</name>
    <dbReference type="NCBI Taxonomy" id="885475"/>
    <lineage>
        <taxon>Bacteria</taxon>
        <taxon>Bacillati</taxon>
        <taxon>Bacillota</taxon>
        <taxon>Bacilli</taxon>
        <taxon>Bacillales</taxon>
        <taxon>Bacillaceae</taxon>
    </lineage>
</organism>